<evidence type="ECO:0000313" key="2">
    <source>
        <dbReference type="EMBL" id="OKZ45082.1"/>
    </source>
</evidence>
<accession>A0A1Q6IWG7</accession>
<proteinExistence type="predicted"/>
<dbReference type="AlphaFoldDB" id="A0A1Q6IWG7"/>
<gene>
    <name evidence="2" type="ORF">BHV80_13695</name>
</gene>
<comment type="caution">
    <text evidence="2">The sequence shown here is derived from an EMBL/GenBank/DDBJ whole genome shotgun (WGS) entry which is preliminary data.</text>
</comment>
<evidence type="ECO:0000313" key="3">
    <source>
        <dbReference type="Proteomes" id="UP000186631"/>
    </source>
</evidence>
<evidence type="ECO:0000256" key="1">
    <source>
        <dbReference type="SAM" id="MobiDB-lite"/>
    </source>
</evidence>
<organism evidence="2 3">
    <name type="scientific">Phocaeicola vulgatus</name>
    <name type="common">Bacteroides vulgatus</name>
    <dbReference type="NCBI Taxonomy" id="821"/>
    <lineage>
        <taxon>Bacteria</taxon>
        <taxon>Pseudomonadati</taxon>
        <taxon>Bacteroidota</taxon>
        <taxon>Bacteroidia</taxon>
        <taxon>Bacteroidales</taxon>
        <taxon>Bacteroidaceae</taxon>
        <taxon>Phocaeicola</taxon>
    </lineage>
</organism>
<reference evidence="2 3" key="1">
    <citation type="journal article" date="2016" name="Nat. Biotechnol.">
        <title>Measurement of bacterial replication rates in microbial communities.</title>
        <authorList>
            <person name="Brown C.T."/>
            <person name="Olm M.R."/>
            <person name="Thomas B.C."/>
            <person name="Banfield J.F."/>
        </authorList>
    </citation>
    <scope>NUCLEOTIDE SEQUENCE [LARGE SCALE GENOMIC DNA]</scope>
    <source>
        <strain evidence="2">42_262</strain>
    </source>
</reference>
<feature type="region of interest" description="Disordered" evidence="1">
    <location>
        <begin position="1"/>
        <end position="24"/>
    </location>
</feature>
<sequence>MPLTWQVTRERYGTGGGKSETSGIKTGRAVEYRVVSTGRSSGMERHDPGCRRFGTASRPFP</sequence>
<dbReference type="EMBL" id="MNQV01000216">
    <property type="protein sequence ID" value="OKZ45082.1"/>
    <property type="molecule type" value="Genomic_DNA"/>
</dbReference>
<name>A0A1Q6IWG7_PHOVU</name>
<feature type="region of interest" description="Disordered" evidence="1">
    <location>
        <begin position="37"/>
        <end position="61"/>
    </location>
</feature>
<protein>
    <submittedName>
        <fullName evidence="2">Uncharacterized protein</fullName>
    </submittedName>
</protein>
<dbReference type="Proteomes" id="UP000186631">
    <property type="component" value="Unassembled WGS sequence"/>
</dbReference>